<gene>
    <name evidence="1" type="ORF">DCF15_03980</name>
</gene>
<sequence>MPKGEKALVSLNKLPESTKLSPKIFSPVKEAAIASSGVRQVAIATPTAISDFFITDLTVLYTALHKNI</sequence>
<proteinExistence type="predicted"/>
<reference evidence="2" key="1">
    <citation type="submission" date="2018-04" db="EMBL/GenBank/DDBJ databases">
        <authorList>
            <person name="Cornet L."/>
        </authorList>
    </citation>
    <scope>NUCLEOTIDE SEQUENCE [LARGE SCALE GENOMIC DNA]</scope>
</reference>
<evidence type="ECO:0000313" key="2">
    <source>
        <dbReference type="Proteomes" id="UP000249794"/>
    </source>
</evidence>
<dbReference type="EMBL" id="QBMP01000024">
    <property type="protein sequence ID" value="PZO59301.1"/>
    <property type="molecule type" value="Genomic_DNA"/>
</dbReference>
<dbReference type="AlphaFoldDB" id="A0A2W4ZL24"/>
<dbReference type="Proteomes" id="UP000249794">
    <property type="component" value="Unassembled WGS sequence"/>
</dbReference>
<protein>
    <submittedName>
        <fullName evidence="1">Uncharacterized protein</fullName>
    </submittedName>
</protein>
<name>A0A2W4ZL24_9CYAN</name>
<evidence type="ECO:0000313" key="1">
    <source>
        <dbReference type="EMBL" id="PZO59301.1"/>
    </source>
</evidence>
<comment type="caution">
    <text evidence="1">The sequence shown here is derived from an EMBL/GenBank/DDBJ whole genome shotgun (WGS) entry which is preliminary data.</text>
</comment>
<accession>A0A2W4ZL24</accession>
<reference evidence="1 2" key="2">
    <citation type="submission" date="2018-06" db="EMBL/GenBank/DDBJ databases">
        <title>Metagenomic assembly of (sub)arctic Cyanobacteria and their associated microbiome from non-axenic cultures.</title>
        <authorList>
            <person name="Baurain D."/>
        </authorList>
    </citation>
    <scope>NUCLEOTIDE SEQUENCE [LARGE SCALE GENOMIC DNA]</scope>
    <source>
        <strain evidence="1">ULC027bin1</strain>
    </source>
</reference>
<organism evidence="1 2">
    <name type="scientific">Phormidesmis priestleyi</name>
    <dbReference type="NCBI Taxonomy" id="268141"/>
    <lineage>
        <taxon>Bacteria</taxon>
        <taxon>Bacillati</taxon>
        <taxon>Cyanobacteriota</taxon>
        <taxon>Cyanophyceae</taxon>
        <taxon>Leptolyngbyales</taxon>
        <taxon>Leptolyngbyaceae</taxon>
        <taxon>Phormidesmis</taxon>
    </lineage>
</organism>